<reference evidence="2 3" key="1">
    <citation type="submission" date="2018-08" db="EMBL/GenBank/DDBJ databases">
        <title>Meiothermus luteus KCTC 52599 genome sequencing project.</title>
        <authorList>
            <person name="Da Costa M.S."/>
            <person name="Albuquerque L."/>
            <person name="Raposo P."/>
            <person name="Froufe H.J.C."/>
            <person name="Barroso C.S."/>
            <person name="Egas C."/>
        </authorList>
    </citation>
    <scope>NUCLEOTIDE SEQUENCE [LARGE SCALE GENOMIC DNA]</scope>
    <source>
        <strain evidence="2 3">KCTC 52599</strain>
    </source>
</reference>
<evidence type="ECO:0000256" key="1">
    <source>
        <dbReference type="ARBA" id="ARBA00023125"/>
    </source>
</evidence>
<name>A0A399F3R1_9DEIN</name>
<dbReference type="AlphaFoldDB" id="A0A399F3R1"/>
<dbReference type="InterPro" id="IPR010998">
    <property type="entry name" value="Integrase_recombinase_N"/>
</dbReference>
<sequence length="32" mass="3625">MNSTQNVALSALLFLYKTVLEHPLPKNLEAIR</sequence>
<accession>A0A399F3R1</accession>
<proteinExistence type="predicted"/>
<evidence type="ECO:0000313" key="2">
    <source>
        <dbReference type="EMBL" id="RIH89502.1"/>
    </source>
</evidence>
<organism evidence="2 3">
    <name type="scientific">Meiothermus luteus</name>
    <dbReference type="NCBI Taxonomy" id="2026184"/>
    <lineage>
        <taxon>Bacteria</taxon>
        <taxon>Thermotogati</taxon>
        <taxon>Deinococcota</taxon>
        <taxon>Deinococci</taxon>
        <taxon>Thermales</taxon>
        <taxon>Thermaceae</taxon>
        <taxon>Meiothermus</taxon>
    </lineage>
</organism>
<dbReference type="GO" id="GO:0003677">
    <property type="term" value="F:DNA binding"/>
    <property type="evidence" value="ECO:0007669"/>
    <property type="project" value="UniProtKB-KW"/>
</dbReference>
<dbReference type="Proteomes" id="UP000265800">
    <property type="component" value="Unassembled WGS sequence"/>
</dbReference>
<keyword evidence="3" id="KW-1185">Reference proteome</keyword>
<dbReference type="EMBL" id="QWKZ01000005">
    <property type="protein sequence ID" value="RIH89502.1"/>
    <property type="molecule type" value="Genomic_DNA"/>
</dbReference>
<dbReference type="Gene3D" id="1.10.150.130">
    <property type="match status" value="1"/>
</dbReference>
<protein>
    <submittedName>
        <fullName evidence="2">Uncharacterized protein</fullName>
    </submittedName>
</protein>
<comment type="caution">
    <text evidence="2">The sequence shown here is derived from an EMBL/GenBank/DDBJ whole genome shotgun (WGS) entry which is preliminary data.</text>
</comment>
<keyword evidence="1" id="KW-0238">DNA-binding</keyword>
<evidence type="ECO:0000313" key="3">
    <source>
        <dbReference type="Proteomes" id="UP000265800"/>
    </source>
</evidence>
<gene>
    <name evidence="2" type="ORF">Mlute_00298</name>
</gene>